<accession>A0ABN2PB89</accession>
<feature type="compositionally biased region" description="Low complexity" evidence="1">
    <location>
        <begin position="22"/>
        <end position="46"/>
    </location>
</feature>
<evidence type="ECO:0000313" key="3">
    <source>
        <dbReference type="Proteomes" id="UP001501343"/>
    </source>
</evidence>
<keyword evidence="3" id="KW-1185">Reference proteome</keyword>
<sequence>MSRPSLWTRITRPFRRAPRTFEQAQTREAAERAQQYAQARSEAQSALQRMPRPY</sequence>
<dbReference type="RefSeq" id="WP_248145195.1">
    <property type="nucleotide sequence ID" value="NZ_BAAAOF010000002.1"/>
</dbReference>
<evidence type="ECO:0000313" key="2">
    <source>
        <dbReference type="EMBL" id="GAA1915908.1"/>
    </source>
</evidence>
<gene>
    <name evidence="2" type="ORF">GCM10009775_05480</name>
</gene>
<dbReference type="Proteomes" id="UP001501343">
    <property type="component" value="Unassembled WGS sequence"/>
</dbReference>
<name>A0ABN2PB89_9MICO</name>
<feature type="region of interest" description="Disordered" evidence="1">
    <location>
        <begin position="18"/>
        <end position="54"/>
    </location>
</feature>
<proteinExistence type="predicted"/>
<comment type="caution">
    <text evidence="2">The sequence shown here is derived from an EMBL/GenBank/DDBJ whole genome shotgun (WGS) entry which is preliminary data.</text>
</comment>
<protein>
    <submittedName>
        <fullName evidence="2">Uncharacterized protein</fullName>
    </submittedName>
</protein>
<reference evidence="2 3" key="1">
    <citation type="journal article" date="2019" name="Int. J. Syst. Evol. Microbiol.">
        <title>The Global Catalogue of Microorganisms (GCM) 10K type strain sequencing project: providing services to taxonomists for standard genome sequencing and annotation.</title>
        <authorList>
            <consortium name="The Broad Institute Genomics Platform"/>
            <consortium name="The Broad Institute Genome Sequencing Center for Infectious Disease"/>
            <person name="Wu L."/>
            <person name="Ma J."/>
        </authorList>
    </citation>
    <scope>NUCLEOTIDE SEQUENCE [LARGE SCALE GENOMIC DNA]</scope>
    <source>
        <strain evidence="2 3">JCM 14900</strain>
    </source>
</reference>
<evidence type="ECO:0000256" key="1">
    <source>
        <dbReference type="SAM" id="MobiDB-lite"/>
    </source>
</evidence>
<dbReference type="EMBL" id="BAAAOF010000002">
    <property type="protein sequence ID" value="GAA1915908.1"/>
    <property type="molecule type" value="Genomic_DNA"/>
</dbReference>
<organism evidence="2 3">
    <name type="scientific">Microbacterium aoyamense</name>
    <dbReference type="NCBI Taxonomy" id="344166"/>
    <lineage>
        <taxon>Bacteria</taxon>
        <taxon>Bacillati</taxon>
        <taxon>Actinomycetota</taxon>
        <taxon>Actinomycetes</taxon>
        <taxon>Micrococcales</taxon>
        <taxon>Microbacteriaceae</taxon>
        <taxon>Microbacterium</taxon>
    </lineage>
</organism>